<keyword evidence="2" id="KW-1185">Reference proteome</keyword>
<dbReference type="RefSeq" id="WP_231331992.1">
    <property type="nucleotide sequence ID" value="NZ_CP059572.1"/>
</dbReference>
<evidence type="ECO:0000313" key="2">
    <source>
        <dbReference type="Proteomes" id="UP001049518"/>
    </source>
</evidence>
<dbReference type="Proteomes" id="UP001049518">
    <property type="component" value="Chromosome"/>
</dbReference>
<gene>
    <name evidence="1" type="ORF">AGRA3207_007353</name>
</gene>
<proteinExistence type="predicted"/>
<sequence>MSAPGWAELDDLPGGWSCSGNAVTMNVSAPRTARTLPGIVPAPCGNGDTSGPLSVDQQRVLLIGALLADGSLLATAVTLRTGQDDTVTTPASPLALGEVQTAQAREQQSQQVGLI</sequence>
<dbReference type="EMBL" id="CP059572">
    <property type="protein sequence ID" value="QXJ25802.1"/>
    <property type="molecule type" value="Genomic_DNA"/>
</dbReference>
<accession>A0ABX8R423</accession>
<evidence type="ECO:0000313" key="1">
    <source>
        <dbReference type="EMBL" id="QXJ25802.1"/>
    </source>
</evidence>
<name>A0ABX8R423_9ACTN</name>
<organism evidence="1 2">
    <name type="scientific">Actinomadura graeca</name>
    <dbReference type="NCBI Taxonomy" id="2750812"/>
    <lineage>
        <taxon>Bacteria</taxon>
        <taxon>Bacillati</taxon>
        <taxon>Actinomycetota</taxon>
        <taxon>Actinomycetes</taxon>
        <taxon>Streptosporangiales</taxon>
        <taxon>Thermomonosporaceae</taxon>
        <taxon>Actinomadura</taxon>
    </lineage>
</organism>
<reference evidence="1" key="1">
    <citation type="submission" date="2020-07" db="EMBL/GenBank/DDBJ databases">
        <authorList>
            <person name="Tarantini F.S."/>
            <person name="Hong K.W."/>
            <person name="Chan K.G."/>
        </authorList>
    </citation>
    <scope>NUCLEOTIDE SEQUENCE</scope>
    <source>
        <strain evidence="1">32-07</strain>
    </source>
</reference>
<protein>
    <submittedName>
        <fullName evidence="1">Uncharacterized protein</fullName>
    </submittedName>
</protein>